<dbReference type="InParanoid" id="A0EGI9"/>
<reference evidence="2 3" key="1">
    <citation type="journal article" date="2006" name="Nature">
        <title>Global trends of whole-genome duplications revealed by the ciliate Paramecium tetraurelia.</title>
        <authorList>
            <consortium name="Genoscope"/>
            <person name="Aury J.-M."/>
            <person name="Jaillon O."/>
            <person name="Duret L."/>
            <person name="Noel B."/>
            <person name="Jubin C."/>
            <person name="Porcel B.M."/>
            <person name="Segurens B."/>
            <person name="Daubin V."/>
            <person name="Anthouard V."/>
            <person name="Aiach N."/>
            <person name="Arnaiz O."/>
            <person name="Billaut A."/>
            <person name="Beisson J."/>
            <person name="Blanc I."/>
            <person name="Bouhouche K."/>
            <person name="Camara F."/>
            <person name="Duharcourt S."/>
            <person name="Guigo R."/>
            <person name="Gogendeau D."/>
            <person name="Katinka M."/>
            <person name="Keller A.-M."/>
            <person name="Kissmehl R."/>
            <person name="Klotz C."/>
            <person name="Koll F."/>
            <person name="Le Moue A."/>
            <person name="Lepere C."/>
            <person name="Malinsky S."/>
            <person name="Nowacki M."/>
            <person name="Nowak J.K."/>
            <person name="Plattner H."/>
            <person name="Poulain J."/>
            <person name="Ruiz F."/>
            <person name="Serrano V."/>
            <person name="Zagulski M."/>
            <person name="Dessen P."/>
            <person name="Betermier M."/>
            <person name="Weissenbach J."/>
            <person name="Scarpelli C."/>
            <person name="Schachter V."/>
            <person name="Sperling L."/>
            <person name="Meyer E."/>
            <person name="Cohen J."/>
            <person name="Wincker P."/>
        </authorList>
    </citation>
    <scope>NUCLEOTIDE SEQUENCE [LARGE SCALE GENOMIC DNA]</scope>
    <source>
        <strain evidence="2 3">Stock d4-2</strain>
    </source>
</reference>
<organism evidence="2 3">
    <name type="scientific">Paramecium tetraurelia</name>
    <dbReference type="NCBI Taxonomy" id="5888"/>
    <lineage>
        <taxon>Eukaryota</taxon>
        <taxon>Sar</taxon>
        <taxon>Alveolata</taxon>
        <taxon>Ciliophora</taxon>
        <taxon>Intramacronucleata</taxon>
        <taxon>Oligohymenophorea</taxon>
        <taxon>Peniculida</taxon>
        <taxon>Parameciidae</taxon>
        <taxon>Paramecium</taxon>
    </lineage>
</organism>
<evidence type="ECO:0000256" key="1">
    <source>
        <dbReference type="SAM" id="MobiDB-lite"/>
    </source>
</evidence>
<feature type="region of interest" description="Disordered" evidence="1">
    <location>
        <begin position="395"/>
        <end position="417"/>
    </location>
</feature>
<dbReference type="GeneID" id="5047588"/>
<dbReference type="KEGG" id="ptm:GSPATT00026754001"/>
<dbReference type="Proteomes" id="UP000000600">
    <property type="component" value="Unassembled WGS sequence"/>
</dbReference>
<evidence type="ECO:0000313" key="3">
    <source>
        <dbReference type="Proteomes" id="UP000000600"/>
    </source>
</evidence>
<name>A0EGI9_PARTE</name>
<evidence type="ECO:0000313" key="2">
    <source>
        <dbReference type="EMBL" id="CAK94430.1"/>
    </source>
</evidence>
<dbReference type="HOGENOM" id="CLU_476084_0_0_1"/>
<dbReference type="OrthoDB" id="312319at2759"/>
<dbReference type="EMBL" id="CT868677">
    <property type="protein sequence ID" value="CAK94430.1"/>
    <property type="molecule type" value="Genomic_DNA"/>
</dbReference>
<sequence length="573" mass="68283">MFMSDQLYCVDERCNLSEKLITNWTNFLQHQELEHKMLTIKQFKSYLIEKKSTNATQQNDERKFQYISLAKEKLDNLFDSIESRIQKLVKQELEEIFELCLVDLETQIQNCIVNENIQLDHFETYFQFEGYQTKCLNFYNNNIYNEIQDIINQFCKLKDIQFEGIFGSLTQSFSHQKYMIQQIEKSTTLNQKKIKENQVDLPSSSGHKQGEQTQQEYYQFKEQNSQSKPIHPTTLQGYNQVEKSQLDYFQNQDYAQESKTEALLPLKGYKQVEKVQQDYYQFNEYTQDSKPERPINQQRFNYADNSQVDCIQNKISYEQTPESYPPLKGYKQAEQKQNEYFSYKERQQDAKQEPSLNFQGFNQVEKIQQNYYQNKEISQESKIESKVKKNPVITQEVKPQANDQKQPKKLNLNQKKKEVTQVQQIQNKISEHVKDAKNPEFNELNGKLAFFTKQFMIGQVELLDNFKTAKSKLGFVLFDGFFNKTANIKLEVLIQEYDKQSVQSQQKYFRKQKQDQLIGIIFNYLEKQENHRKESIVLTVKEVNKNSKYKVLLKMENKKANKNIRIFLEHILI</sequence>
<dbReference type="AlphaFoldDB" id="A0EGI9"/>
<keyword evidence="3" id="KW-1185">Reference proteome</keyword>
<dbReference type="OMA" id="LYCVDER"/>
<gene>
    <name evidence="2" type="ORF">GSPATT00026754001</name>
</gene>
<protein>
    <submittedName>
        <fullName evidence="2">Uncharacterized protein</fullName>
    </submittedName>
</protein>
<proteinExistence type="predicted"/>
<accession>A0EGI9</accession>
<dbReference type="RefSeq" id="XP_001461803.1">
    <property type="nucleotide sequence ID" value="XM_001461766.1"/>
</dbReference>